<reference evidence="1" key="2">
    <citation type="submission" date="2022-06" db="UniProtKB">
        <authorList>
            <consortium name="EnsemblMetazoa"/>
        </authorList>
    </citation>
    <scope>IDENTIFICATION</scope>
    <source>
        <strain evidence="1">PS312</strain>
    </source>
</reference>
<evidence type="ECO:0000313" key="1">
    <source>
        <dbReference type="EnsemblMetazoa" id="PPA43341.1"/>
    </source>
</evidence>
<proteinExistence type="predicted"/>
<dbReference type="Proteomes" id="UP000005239">
    <property type="component" value="Unassembled WGS sequence"/>
</dbReference>
<dbReference type="EnsemblMetazoa" id="PPA43341.1">
    <property type="protein sequence ID" value="PPA43341.1"/>
    <property type="gene ID" value="WBGene00281710"/>
</dbReference>
<keyword evidence="2" id="KW-1185">Reference proteome</keyword>
<evidence type="ECO:0000313" key="2">
    <source>
        <dbReference type="Proteomes" id="UP000005239"/>
    </source>
</evidence>
<dbReference type="AlphaFoldDB" id="A0A2A6BUB3"/>
<reference evidence="2" key="1">
    <citation type="journal article" date="2008" name="Nat. Genet.">
        <title>The Pristionchus pacificus genome provides a unique perspective on nematode lifestyle and parasitism.</title>
        <authorList>
            <person name="Dieterich C."/>
            <person name="Clifton S.W."/>
            <person name="Schuster L.N."/>
            <person name="Chinwalla A."/>
            <person name="Delehaunty K."/>
            <person name="Dinkelacker I."/>
            <person name="Fulton L."/>
            <person name="Fulton R."/>
            <person name="Godfrey J."/>
            <person name="Minx P."/>
            <person name="Mitreva M."/>
            <person name="Roeseler W."/>
            <person name="Tian H."/>
            <person name="Witte H."/>
            <person name="Yang S.P."/>
            <person name="Wilson R.K."/>
            <person name="Sommer R.J."/>
        </authorList>
    </citation>
    <scope>NUCLEOTIDE SEQUENCE [LARGE SCALE GENOMIC DNA]</scope>
    <source>
        <strain evidence="2">PS312</strain>
    </source>
</reference>
<protein>
    <submittedName>
        <fullName evidence="1">Uncharacterized protein</fullName>
    </submittedName>
</protein>
<sequence length="228" mass="26169">MMSTSESNFPLRDELFALTDRYTYEVVLNEQCSRRYLLIVVHRWLNEPWNEVKTIPAAAIEAHGLVIPIARRMLEGHALYRIELMPEFFRAAEHRKIIDTAILLHGEAMLHENILRENLTVITNYLNSTEEEKKRFEHAEDIEFIVKYNRKRLEQEYTPSADGGEVCYGMDGSAPAGSWKSKSCGKQDHDCWASRVKAKIISFFISTKSGSVAVGSRKITRCDGKDEL</sequence>
<accession>A0A8R1Z843</accession>
<gene>
    <name evidence="1" type="primary">WBGene00281710</name>
</gene>
<name>A0A2A6BUB3_PRIPA</name>
<organism evidence="1 2">
    <name type="scientific">Pristionchus pacificus</name>
    <name type="common">Parasitic nematode worm</name>
    <dbReference type="NCBI Taxonomy" id="54126"/>
    <lineage>
        <taxon>Eukaryota</taxon>
        <taxon>Metazoa</taxon>
        <taxon>Ecdysozoa</taxon>
        <taxon>Nematoda</taxon>
        <taxon>Chromadorea</taxon>
        <taxon>Rhabditida</taxon>
        <taxon>Rhabditina</taxon>
        <taxon>Diplogasteromorpha</taxon>
        <taxon>Diplogasteroidea</taxon>
        <taxon>Neodiplogasteridae</taxon>
        <taxon>Pristionchus</taxon>
    </lineage>
</organism>
<accession>A0A2A6BUB3</accession>